<feature type="compositionally biased region" description="Polar residues" evidence="8">
    <location>
        <begin position="430"/>
        <end position="440"/>
    </location>
</feature>
<feature type="compositionally biased region" description="Basic and acidic residues" evidence="8">
    <location>
        <begin position="351"/>
        <end position="360"/>
    </location>
</feature>
<dbReference type="Proteomes" id="UP000092666">
    <property type="component" value="Unassembled WGS sequence"/>
</dbReference>
<keyword evidence="11" id="KW-1185">Reference proteome</keyword>
<evidence type="ECO:0000313" key="11">
    <source>
        <dbReference type="Proteomes" id="UP000092666"/>
    </source>
</evidence>
<dbReference type="GO" id="GO:0052840">
    <property type="term" value="F:inositol diphosphate tetrakisphosphate diphosphatase activity"/>
    <property type="evidence" value="ECO:0007669"/>
    <property type="project" value="TreeGrafter"/>
</dbReference>
<dbReference type="EMBL" id="KI669500">
    <property type="protein sequence ID" value="OCF35183.1"/>
    <property type="molecule type" value="Genomic_DNA"/>
</dbReference>
<keyword evidence="2" id="KW-0378">Hydrolase</keyword>
<evidence type="ECO:0000259" key="9">
    <source>
        <dbReference type="PROSITE" id="PS50054"/>
    </source>
</evidence>
<comment type="catalytic activity">
    <reaction evidence="5">
        <text>3,5-bis(diphospho)-1D-myo-inositol 1,2,4,6-tetrakisphosphate + H2O = 3-diphospho-1D-myo-inositol 1,2,4,5,6-pentakisphosphate + phosphate + 2 H(+)</text>
        <dbReference type="Rhea" id="RHEA:56312"/>
        <dbReference type="ChEBI" id="CHEBI:15377"/>
        <dbReference type="ChEBI" id="CHEBI:15378"/>
        <dbReference type="ChEBI" id="CHEBI:43474"/>
        <dbReference type="ChEBI" id="CHEBI:140372"/>
        <dbReference type="ChEBI" id="CHEBI:140374"/>
        <dbReference type="EC" id="3.6.1.52"/>
    </reaction>
    <physiologicalReaction direction="left-to-right" evidence="5">
        <dbReference type="Rhea" id="RHEA:56313"/>
    </physiologicalReaction>
</comment>
<dbReference type="FunFam" id="3.90.190.10:FF:000024">
    <property type="entry name" value="probable tyrosine-protein phosphatase At1g05000"/>
    <property type="match status" value="1"/>
</dbReference>
<feature type="compositionally biased region" description="Basic and acidic residues" evidence="8">
    <location>
        <begin position="446"/>
        <end position="463"/>
    </location>
</feature>
<dbReference type="GO" id="GO:0016791">
    <property type="term" value="F:phosphatase activity"/>
    <property type="evidence" value="ECO:0007669"/>
    <property type="project" value="InterPro"/>
</dbReference>
<dbReference type="InterPro" id="IPR016130">
    <property type="entry name" value="Tyr_Pase_AS"/>
</dbReference>
<evidence type="ECO:0000313" key="10">
    <source>
        <dbReference type="EMBL" id="OCF35183.1"/>
    </source>
</evidence>
<dbReference type="InterPro" id="IPR020422">
    <property type="entry name" value="TYR_PHOSPHATASE_DUAL_dom"/>
</dbReference>
<evidence type="ECO:0000256" key="3">
    <source>
        <dbReference type="ARBA" id="ARBA00044949"/>
    </source>
</evidence>
<feature type="compositionally biased region" description="Polar residues" evidence="8">
    <location>
        <begin position="76"/>
        <end position="97"/>
    </location>
</feature>
<dbReference type="SUPFAM" id="SSF52799">
    <property type="entry name" value="(Phosphotyrosine protein) phosphatases II"/>
    <property type="match status" value="1"/>
</dbReference>
<dbReference type="EC" id="3.6.1.52" evidence="1"/>
<protein>
    <recommendedName>
        <fullName evidence="1">diphosphoinositol-polyphosphate diphosphatase</fullName>
        <ecNumber evidence="1">3.6.1.52</ecNumber>
    </recommendedName>
</protein>
<feature type="compositionally biased region" description="Gly residues" evidence="8">
    <location>
        <begin position="295"/>
        <end position="307"/>
    </location>
</feature>
<evidence type="ECO:0000256" key="5">
    <source>
        <dbReference type="ARBA" id="ARBA00047562"/>
    </source>
</evidence>
<dbReference type="PRINTS" id="PR01911">
    <property type="entry name" value="PFDSPHPHTASE"/>
</dbReference>
<dbReference type="PROSITE" id="PS50054">
    <property type="entry name" value="TYR_PHOSPHATASE_DUAL"/>
    <property type="match status" value="1"/>
</dbReference>
<evidence type="ECO:0000256" key="1">
    <source>
        <dbReference type="ARBA" id="ARBA00012527"/>
    </source>
</evidence>
<comment type="similarity">
    <text evidence="3">Belongs to the protein-tyrosine phosphatase family. Atypical dual-specificity phosphatase Siw14-like subfamily.</text>
</comment>
<feature type="region of interest" description="Disordered" evidence="8">
    <location>
        <begin position="342"/>
        <end position="470"/>
    </location>
</feature>
<name>A0A1B9GVX3_9TREE</name>
<feature type="compositionally biased region" description="Low complexity" evidence="8">
    <location>
        <begin position="46"/>
        <end position="75"/>
    </location>
</feature>
<evidence type="ECO:0000256" key="6">
    <source>
        <dbReference type="ARBA" id="ARBA00047927"/>
    </source>
</evidence>
<feature type="region of interest" description="Disordered" evidence="8">
    <location>
        <begin position="23"/>
        <end position="114"/>
    </location>
</feature>
<reference evidence="10 11" key="1">
    <citation type="submission" date="2013-07" db="EMBL/GenBank/DDBJ databases">
        <title>The Genome Sequence of Cryptococcus heveanensis BCC8398.</title>
        <authorList>
            <consortium name="The Broad Institute Genome Sequencing Platform"/>
            <person name="Cuomo C."/>
            <person name="Litvintseva A."/>
            <person name="Chen Y."/>
            <person name="Heitman J."/>
            <person name="Sun S."/>
            <person name="Springer D."/>
            <person name="Dromer F."/>
            <person name="Young S.K."/>
            <person name="Zeng Q."/>
            <person name="Gargeya S."/>
            <person name="Fitzgerald M."/>
            <person name="Abouelleil A."/>
            <person name="Alvarado L."/>
            <person name="Berlin A.M."/>
            <person name="Chapman S.B."/>
            <person name="Dewar J."/>
            <person name="Goldberg J."/>
            <person name="Griggs A."/>
            <person name="Gujja S."/>
            <person name="Hansen M."/>
            <person name="Howarth C."/>
            <person name="Imamovic A."/>
            <person name="Larimer J."/>
            <person name="McCowan C."/>
            <person name="Murphy C."/>
            <person name="Pearson M."/>
            <person name="Priest M."/>
            <person name="Roberts A."/>
            <person name="Saif S."/>
            <person name="Shea T."/>
            <person name="Sykes S."/>
            <person name="Wortman J."/>
            <person name="Nusbaum C."/>
            <person name="Birren B."/>
        </authorList>
    </citation>
    <scope>NUCLEOTIDE SEQUENCE [LARGE SCALE GENOMIC DNA]</scope>
    <source>
        <strain evidence="10 11">BCC8398</strain>
    </source>
</reference>
<dbReference type="OrthoDB" id="6375174at2759"/>
<evidence type="ECO:0000256" key="2">
    <source>
        <dbReference type="ARBA" id="ARBA00022801"/>
    </source>
</evidence>
<dbReference type="PANTHER" id="PTHR31126:SF48">
    <property type="entry name" value="INOSITOL PHOSPHATASE SIW14"/>
    <property type="match status" value="1"/>
</dbReference>
<sequence>MSATPAESQPVPIPAFLATILSNHLVPPPTSNPASTSVALYGPSKPGQASTSGTAGASSTSNTSSSPSLFPTSSTAQTRLSDPNANPNATGGTSTSSNPVPPAPPPNALYLPPPALPNLEEDLVPPENFALVAPGVYRCGFPKKRNFGFMETLRLKTVLTLVLEDYPEANLEWCQSQDIQFMQFGIPGNKEPFDNIPEDVICSALVAILDVRNHPVLIHCNKGKHRTGCLIGCIRRLQSWSLTSIFDEYRRFSSPKSRAVDQQFIDLFDIAPVWEQVTRPSRSNTTSTVAAAAAAGGGTKSGSGGGGLENLPKWGMLTIPKRGLGSGGGVGSHLYANTKYDRGCVKPSLKPTERDDDRHRQQSIHLHVPDRLTNGDINGHADSDEESKDWRADTPTDAPSSSSRTETSSPLSGAVDGSMREEDRIGGGNQAMSTISTALTSLRIDSPGRKIPGDSELVRKADGDLEGLSV</sequence>
<evidence type="ECO:0000256" key="8">
    <source>
        <dbReference type="SAM" id="MobiDB-lite"/>
    </source>
</evidence>
<feature type="compositionally biased region" description="Low complexity" evidence="8">
    <location>
        <begin position="399"/>
        <end position="412"/>
    </location>
</feature>
<feature type="region of interest" description="Disordered" evidence="8">
    <location>
        <begin position="279"/>
        <end position="307"/>
    </location>
</feature>
<gene>
    <name evidence="10" type="ORF">I316_03225</name>
</gene>
<dbReference type="GO" id="GO:0005737">
    <property type="term" value="C:cytoplasm"/>
    <property type="evidence" value="ECO:0007669"/>
    <property type="project" value="TreeGrafter"/>
</dbReference>
<dbReference type="InterPro" id="IPR004861">
    <property type="entry name" value="Siw14-like"/>
</dbReference>
<dbReference type="Pfam" id="PF03162">
    <property type="entry name" value="Y_phosphatase2"/>
    <property type="match status" value="1"/>
</dbReference>
<feature type="compositionally biased region" description="Pro residues" evidence="8">
    <location>
        <begin position="99"/>
        <end position="114"/>
    </location>
</feature>
<dbReference type="PROSITE" id="PS00383">
    <property type="entry name" value="TYR_PHOSPHATASE_1"/>
    <property type="match status" value="1"/>
</dbReference>
<feature type="domain" description="Tyrosine-protein phosphatase" evidence="9">
    <location>
        <begin position="128"/>
        <end position="280"/>
    </location>
</feature>
<organism evidence="10 11">
    <name type="scientific">Kwoniella heveanensis BCC8398</name>
    <dbReference type="NCBI Taxonomy" id="1296120"/>
    <lineage>
        <taxon>Eukaryota</taxon>
        <taxon>Fungi</taxon>
        <taxon>Dikarya</taxon>
        <taxon>Basidiomycota</taxon>
        <taxon>Agaricomycotina</taxon>
        <taxon>Tremellomycetes</taxon>
        <taxon>Tremellales</taxon>
        <taxon>Cryptococcaceae</taxon>
        <taxon>Kwoniella</taxon>
    </lineage>
</organism>
<evidence type="ECO:0000256" key="4">
    <source>
        <dbReference type="ARBA" id="ARBA00047342"/>
    </source>
</evidence>
<dbReference type="PANTHER" id="PTHR31126">
    <property type="entry name" value="TYROSINE-PROTEIN PHOSPHATASE"/>
    <property type="match status" value="1"/>
</dbReference>
<feature type="compositionally biased region" description="Low complexity" evidence="8">
    <location>
        <begin position="283"/>
        <end position="294"/>
    </location>
</feature>
<comment type="catalytic activity">
    <reaction evidence="6">
        <text>1,5-bis(diphospho)-1D-myo-inositol 2,3,4,6-tetrakisphosphate + H2O = 1-diphospho-1D-myo-inositol 2,3,4,5,6-pentakisphosphate + phosphate + 2 H(+)</text>
        <dbReference type="Rhea" id="RHEA:79699"/>
        <dbReference type="ChEBI" id="CHEBI:15377"/>
        <dbReference type="ChEBI" id="CHEBI:15378"/>
        <dbReference type="ChEBI" id="CHEBI:43474"/>
        <dbReference type="ChEBI" id="CHEBI:74946"/>
        <dbReference type="ChEBI" id="CHEBI:77983"/>
        <dbReference type="EC" id="3.6.1.52"/>
    </reaction>
    <physiologicalReaction direction="left-to-right" evidence="6">
        <dbReference type="Rhea" id="RHEA:79700"/>
    </physiologicalReaction>
</comment>
<comment type="catalytic activity">
    <reaction evidence="7">
        <text>6-diphospho-1D-myo-inositol pentakisphosphate + H2O = 1D-myo-inositol hexakisphosphate + phosphate + H(+)</text>
        <dbReference type="Rhea" id="RHEA:79703"/>
        <dbReference type="ChEBI" id="CHEBI:15377"/>
        <dbReference type="ChEBI" id="CHEBI:15378"/>
        <dbReference type="ChEBI" id="CHEBI:43474"/>
        <dbReference type="ChEBI" id="CHEBI:58130"/>
        <dbReference type="ChEBI" id="CHEBI:230534"/>
        <dbReference type="EC" id="3.6.1.52"/>
    </reaction>
    <physiologicalReaction direction="left-to-right" evidence="7">
        <dbReference type="Rhea" id="RHEA:79704"/>
    </physiologicalReaction>
</comment>
<accession>A0A1B9GVX3</accession>
<dbReference type="InterPro" id="IPR029021">
    <property type="entry name" value="Prot-tyrosine_phosphatase-like"/>
</dbReference>
<dbReference type="InterPro" id="IPR020428">
    <property type="entry name" value="PFA-DSPs"/>
</dbReference>
<dbReference type="CDD" id="cd14528">
    <property type="entry name" value="PFA-DSP_Siw14"/>
    <property type="match status" value="1"/>
</dbReference>
<comment type="catalytic activity">
    <reaction evidence="4">
        <text>5-diphospho-1D-myo-inositol 1,2,3,4,6-pentakisphosphate + H2O = 1D-myo-inositol hexakisphosphate + phosphate + H(+)</text>
        <dbReference type="Rhea" id="RHEA:22384"/>
        <dbReference type="ChEBI" id="CHEBI:15377"/>
        <dbReference type="ChEBI" id="CHEBI:15378"/>
        <dbReference type="ChEBI" id="CHEBI:43474"/>
        <dbReference type="ChEBI" id="CHEBI:58130"/>
        <dbReference type="ChEBI" id="CHEBI:58628"/>
        <dbReference type="EC" id="3.6.1.52"/>
    </reaction>
    <physiologicalReaction direction="left-to-right" evidence="4">
        <dbReference type="Rhea" id="RHEA:22385"/>
    </physiologicalReaction>
</comment>
<reference evidence="11" key="2">
    <citation type="submission" date="2013-12" db="EMBL/GenBank/DDBJ databases">
        <title>Evolution of pathogenesis and genome organization in the Tremellales.</title>
        <authorList>
            <person name="Cuomo C."/>
            <person name="Litvintseva A."/>
            <person name="Heitman J."/>
            <person name="Chen Y."/>
            <person name="Sun S."/>
            <person name="Springer D."/>
            <person name="Dromer F."/>
            <person name="Young S."/>
            <person name="Zeng Q."/>
            <person name="Chapman S."/>
            <person name="Gujja S."/>
            <person name="Saif S."/>
            <person name="Birren B."/>
        </authorList>
    </citation>
    <scope>NUCLEOTIDE SEQUENCE [LARGE SCALE GENOMIC DNA]</scope>
    <source>
        <strain evidence="11">BCC8398</strain>
    </source>
</reference>
<evidence type="ECO:0000256" key="7">
    <source>
        <dbReference type="ARBA" id="ARBA00048424"/>
    </source>
</evidence>
<dbReference type="Gene3D" id="3.90.190.10">
    <property type="entry name" value="Protein tyrosine phosphatase superfamily"/>
    <property type="match status" value="1"/>
</dbReference>
<dbReference type="AlphaFoldDB" id="A0A1B9GVX3"/>
<proteinExistence type="inferred from homology"/>
<dbReference type="STRING" id="1296120.A0A1B9GVX3"/>